<comment type="caution">
    <text evidence="2">The sequence shown here is derived from an EMBL/GenBank/DDBJ whole genome shotgun (WGS) entry which is preliminary data.</text>
</comment>
<dbReference type="EMBL" id="QWET01000008">
    <property type="protein sequence ID" value="RIH64921.1"/>
    <property type="molecule type" value="Genomic_DNA"/>
</dbReference>
<evidence type="ECO:0000313" key="3">
    <source>
        <dbReference type="Proteomes" id="UP000266441"/>
    </source>
</evidence>
<dbReference type="RefSeq" id="WP_119350386.1">
    <property type="nucleotide sequence ID" value="NZ_QWET01000008.1"/>
</dbReference>
<feature type="domain" description="FMN-binding" evidence="1">
    <location>
        <begin position="106"/>
        <end position="171"/>
    </location>
</feature>
<evidence type="ECO:0000259" key="1">
    <source>
        <dbReference type="Pfam" id="PF04205"/>
    </source>
</evidence>
<dbReference type="Proteomes" id="UP000266441">
    <property type="component" value="Unassembled WGS sequence"/>
</dbReference>
<organism evidence="2 3">
    <name type="scientific">Mariniphaga sediminis</name>
    <dbReference type="NCBI Taxonomy" id="1628158"/>
    <lineage>
        <taxon>Bacteria</taxon>
        <taxon>Pseudomonadati</taxon>
        <taxon>Bacteroidota</taxon>
        <taxon>Bacteroidia</taxon>
        <taxon>Marinilabiliales</taxon>
        <taxon>Prolixibacteraceae</taxon>
        <taxon>Mariniphaga</taxon>
    </lineage>
</organism>
<reference evidence="2 3" key="1">
    <citation type="journal article" date="2015" name="Int. J. Syst. Evol. Microbiol.">
        <title>Mariniphaga sediminis sp. nov., isolated from coastal sediment.</title>
        <authorList>
            <person name="Wang F.Q."/>
            <person name="Shen Q.Y."/>
            <person name="Chen G.J."/>
            <person name="Du Z.J."/>
        </authorList>
    </citation>
    <scope>NUCLEOTIDE SEQUENCE [LARGE SCALE GENOMIC DNA]</scope>
    <source>
        <strain evidence="2 3">SY21</strain>
    </source>
</reference>
<name>A0A399D2L1_9BACT</name>
<dbReference type="AlphaFoldDB" id="A0A399D2L1"/>
<sequence>MRYFFFIIFLFATFHSFGEGTSDTLPKAVTKALKKQFGKEELHLIEKKINDQIFHHDKFFSIQTRNDSGLKGYLHYGRVKTCRAGGCDAPTADPASFDSEYFDYFIIFDPDLSVQMIKVFNYQASYGHEISANGWLNQFRGFTGKKSLEVGKDIDAISGATVSVHAITDDVQWKTKLFQEMAR</sequence>
<evidence type="ECO:0000313" key="2">
    <source>
        <dbReference type="EMBL" id="RIH64921.1"/>
    </source>
</evidence>
<dbReference type="GO" id="GO:0016020">
    <property type="term" value="C:membrane"/>
    <property type="evidence" value="ECO:0007669"/>
    <property type="project" value="InterPro"/>
</dbReference>
<dbReference type="OrthoDB" id="9778782at2"/>
<dbReference type="InterPro" id="IPR007329">
    <property type="entry name" value="FMN-bd"/>
</dbReference>
<gene>
    <name evidence="2" type="ORF">D1164_12850</name>
</gene>
<keyword evidence="3" id="KW-1185">Reference proteome</keyword>
<proteinExistence type="predicted"/>
<accession>A0A399D2L1</accession>
<dbReference type="Pfam" id="PF04205">
    <property type="entry name" value="FMN_bind"/>
    <property type="match status" value="1"/>
</dbReference>
<protein>
    <submittedName>
        <fullName evidence="2">FMN-binding protein</fullName>
    </submittedName>
</protein>
<dbReference type="GO" id="GO:0010181">
    <property type="term" value="F:FMN binding"/>
    <property type="evidence" value="ECO:0007669"/>
    <property type="project" value="InterPro"/>
</dbReference>